<proteinExistence type="predicted"/>
<evidence type="ECO:0000256" key="3">
    <source>
        <dbReference type="ARBA" id="ARBA00023242"/>
    </source>
</evidence>
<feature type="compositionally biased region" description="Low complexity" evidence="4">
    <location>
        <begin position="86"/>
        <end position="107"/>
    </location>
</feature>
<dbReference type="Proteomes" id="UP001302676">
    <property type="component" value="Unassembled WGS sequence"/>
</dbReference>
<dbReference type="RefSeq" id="XP_062632886.1">
    <property type="nucleotide sequence ID" value="XM_062782296.1"/>
</dbReference>
<evidence type="ECO:0000256" key="2">
    <source>
        <dbReference type="ARBA" id="ARBA00022723"/>
    </source>
</evidence>
<keyword evidence="2" id="KW-0479">Metal-binding</keyword>
<feature type="region of interest" description="Disordered" evidence="4">
    <location>
        <begin position="705"/>
        <end position="726"/>
    </location>
</feature>
<organism evidence="6 7">
    <name type="scientific">Dichotomopilus funicola</name>
    <dbReference type="NCBI Taxonomy" id="1934379"/>
    <lineage>
        <taxon>Eukaryota</taxon>
        <taxon>Fungi</taxon>
        <taxon>Dikarya</taxon>
        <taxon>Ascomycota</taxon>
        <taxon>Pezizomycotina</taxon>
        <taxon>Sordariomycetes</taxon>
        <taxon>Sordariomycetidae</taxon>
        <taxon>Sordariales</taxon>
        <taxon>Chaetomiaceae</taxon>
        <taxon>Dichotomopilus</taxon>
    </lineage>
</organism>
<gene>
    <name evidence="6" type="ORF">C8A04DRAFT_33021</name>
</gene>
<dbReference type="Pfam" id="PF04082">
    <property type="entry name" value="Fungal_trans"/>
    <property type="match status" value="1"/>
</dbReference>
<evidence type="ECO:0000313" key="6">
    <source>
        <dbReference type="EMBL" id="KAK4139515.1"/>
    </source>
</evidence>
<dbReference type="PROSITE" id="PS50048">
    <property type="entry name" value="ZN2_CY6_FUNGAL_2"/>
    <property type="match status" value="1"/>
</dbReference>
<dbReference type="GO" id="GO:0008270">
    <property type="term" value="F:zinc ion binding"/>
    <property type="evidence" value="ECO:0007669"/>
    <property type="project" value="InterPro"/>
</dbReference>
<evidence type="ECO:0000259" key="5">
    <source>
        <dbReference type="PROSITE" id="PS50048"/>
    </source>
</evidence>
<dbReference type="InterPro" id="IPR036864">
    <property type="entry name" value="Zn2-C6_fun-type_DNA-bd_sf"/>
</dbReference>
<name>A0AAN6UVV8_9PEZI</name>
<reference evidence="6" key="2">
    <citation type="submission" date="2023-05" db="EMBL/GenBank/DDBJ databases">
        <authorList>
            <consortium name="Lawrence Berkeley National Laboratory"/>
            <person name="Steindorff A."/>
            <person name="Hensen N."/>
            <person name="Bonometti L."/>
            <person name="Westerberg I."/>
            <person name="Brannstrom I.O."/>
            <person name="Guillou S."/>
            <person name="Cros-Aarteil S."/>
            <person name="Calhoun S."/>
            <person name="Haridas S."/>
            <person name="Kuo A."/>
            <person name="Mondo S."/>
            <person name="Pangilinan J."/>
            <person name="Riley R."/>
            <person name="Labutti K."/>
            <person name="Andreopoulos B."/>
            <person name="Lipzen A."/>
            <person name="Chen C."/>
            <person name="Yanf M."/>
            <person name="Daum C."/>
            <person name="Ng V."/>
            <person name="Clum A."/>
            <person name="Ohm R."/>
            <person name="Martin F."/>
            <person name="Silar P."/>
            <person name="Natvig D."/>
            <person name="Lalanne C."/>
            <person name="Gautier V."/>
            <person name="Ament-Velasquez S.L."/>
            <person name="Kruys A."/>
            <person name="Hutchinson M.I."/>
            <person name="Powell A.J."/>
            <person name="Barry K."/>
            <person name="Miller A.N."/>
            <person name="Grigoriev I.V."/>
            <person name="Debuchy R."/>
            <person name="Gladieux P."/>
            <person name="Thoren M.H."/>
            <person name="Johannesson H."/>
        </authorList>
    </citation>
    <scope>NUCLEOTIDE SEQUENCE</scope>
    <source>
        <strain evidence="6">CBS 141.50</strain>
    </source>
</reference>
<dbReference type="SMART" id="SM00066">
    <property type="entry name" value="GAL4"/>
    <property type="match status" value="1"/>
</dbReference>
<protein>
    <recommendedName>
        <fullName evidence="5">Zn(2)-C6 fungal-type domain-containing protein</fullName>
    </recommendedName>
</protein>
<dbReference type="PANTHER" id="PTHR31001">
    <property type="entry name" value="UNCHARACTERIZED TRANSCRIPTIONAL REGULATORY PROTEIN"/>
    <property type="match status" value="1"/>
</dbReference>
<sequence length="763" mass="84450">MASVPAANLRRNGAQKSCERCRKMKVRCDHGMPKCSRCAAKHLECVYEAAPMTRHFRPARFDASSGRLRTTMRAYGVSGRPGSVARRQSQSQSQSQGRSSQLSQGQSHSPTGQTPRILESLDNTPPGGPGPPTPTPAATQPVEITISPDEIGGFAGPGSYHSLTAHDGSMPQTSSDYPGAAGSPGTTTHSIDRKRLDLGLQILDFVHEYRVLLRNLMLHIYRVIRMPVVPHKVMLPAVDSLCRLIDHEVAANDANHDDDAKLRTVIHLFQSSYQAIPGTKLTTPSQVGQSIAGENLRWETIGNMIAMASLCLVHIHDRDLALLDPEKRSKNDLIPPFNSSTDGIMTLTSASPVVNELLVCLKYNHLLLAFHRFGDSSHHVYSIFMELASSVYATGMHQDRTVSSGPADHPGFMHQWRRRCFTAIFSLDKTVATILGRPPIIHRHYCVLDAPLDLEDDDLTGPQCEHELQKLDQNGWNTDGRRRSTSYMRLRYLLAMLREEALELLLGSSVGPPDRAQAVLQRLRAMWDSCPSNMKYSSAVTSSAALSPHDTWFLLGFYIDYLYSTFLVFRSKAQQDQSPETLEMLLFAAKDVLSTVLIFNEQRELLREVRSDFSAVFLPYGLPCADVLATELLRRSVPFHYPVGGAGSAGPHLPRSEVIRELTVYVSCLGWVPRRGSHNSKFCKEVQARLTRVLDQIIDAPLAPPQAEETLPDVRDQEGDSGQSHAMLGYPGQAASNLNPFLIDLETGMFLDSQLDLFSQALL</sequence>
<dbReference type="CDD" id="cd12148">
    <property type="entry name" value="fungal_TF_MHR"/>
    <property type="match status" value="1"/>
</dbReference>
<accession>A0AAN6UVV8</accession>
<dbReference type="Pfam" id="PF00172">
    <property type="entry name" value="Zn_clus"/>
    <property type="match status" value="1"/>
</dbReference>
<dbReference type="InterPro" id="IPR001138">
    <property type="entry name" value="Zn2Cys6_DnaBD"/>
</dbReference>
<dbReference type="EMBL" id="MU853660">
    <property type="protein sequence ID" value="KAK4139515.1"/>
    <property type="molecule type" value="Genomic_DNA"/>
</dbReference>
<dbReference type="CDD" id="cd00067">
    <property type="entry name" value="GAL4"/>
    <property type="match status" value="1"/>
</dbReference>
<feature type="compositionally biased region" description="Pro residues" evidence="4">
    <location>
        <begin position="126"/>
        <end position="135"/>
    </location>
</feature>
<dbReference type="PROSITE" id="PS00463">
    <property type="entry name" value="ZN2_CY6_FUNGAL_1"/>
    <property type="match status" value="1"/>
</dbReference>
<keyword evidence="3" id="KW-0539">Nucleus</keyword>
<dbReference type="Gene3D" id="4.10.240.10">
    <property type="entry name" value="Zn(2)-C6 fungal-type DNA-binding domain"/>
    <property type="match status" value="1"/>
</dbReference>
<dbReference type="GO" id="GO:0006351">
    <property type="term" value="P:DNA-templated transcription"/>
    <property type="evidence" value="ECO:0007669"/>
    <property type="project" value="InterPro"/>
</dbReference>
<dbReference type="PANTHER" id="PTHR31001:SF61">
    <property type="entry name" value="ZN(II)2CYS6 TRANSCRIPTION FACTOR (EUROFUNG)"/>
    <property type="match status" value="1"/>
</dbReference>
<feature type="domain" description="Zn(2)-C6 fungal-type" evidence="5">
    <location>
        <begin position="17"/>
        <end position="47"/>
    </location>
</feature>
<dbReference type="GO" id="GO:0003677">
    <property type="term" value="F:DNA binding"/>
    <property type="evidence" value="ECO:0007669"/>
    <property type="project" value="InterPro"/>
</dbReference>
<dbReference type="GO" id="GO:0005634">
    <property type="term" value="C:nucleus"/>
    <property type="evidence" value="ECO:0007669"/>
    <property type="project" value="UniProtKB-SubCell"/>
</dbReference>
<dbReference type="GO" id="GO:0000981">
    <property type="term" value="F:DNA-binding transcription factor activity, RNA polymerase II-specific"/>
    <property type="evidence" value="ECO:0007669"/>
    <property type="project" value="InterPro"/>
</dbReference>
<dbReference type="AlphaFoldDB" id="A0AAN6UVV8"/>
<comment type="caution">
    <text evidence="6">The sequence shown here is derived from an EMBL/GenBank/DDBJ whole genome shotgun (WGS) entry which is preliminary data.</text>
</comment>
<feature type="region of interest" description="Disordered" evidence="4">
    <location>
        <begin position="75"/>
        <end position="190"/>
    </location>
</feature>
<dbReference type="InterPro" id="IPR007219">
    <property type="entry name" value="XnlR_reg_dom"/>
</dbReference>
<evidence type="ECO:0000256" key="1">
    <source>
        <dbReference type="ARBA" id="ARBA00004123"/>
    </source>
</evidence>
<comment type="subcellular location">
    <subcellularLocation>
        <location evidence="1">Nucleus</location>
    </subcellularLocation>
</comment>
<dbReference type="InterPro" id="IPR050613">
    <property type="entry name" value="Sec_Metabolite_Reg"/>
</dbReference>
<keyword evidence="7" id="KW-1185">Reference proteome</keyword>
<evidence type="ECO:0000256" key="4">
    <source>
        <dbReference type="SAM" id="MobiDB-lite"/>
    </source>
</evidence>
<reference evidence="6" key="1">
    <citation type="journal article" date="2023" name="Mol. Phylogenet. Evol.">
        <title>Genome-scale phylogeny and comparative genomics of the fungal order Sordariales.</title>
        <authorList>
            <person name="Hensen N."/>
            <person name="Bonometti L."/>
            <person name="Westerberg I."/>
            <person name="Brannstrom I.O."/>
            <person name="Guillou S."/>
            <person name="Cros-Aarteil S."/>
            <person name="Calhoun S."/>
            <person name="Haridas S."/>
            <person name="Kuo A."/>
            <person name="Mondo S."/>
            <person name="Pangilinan J."/>
            <person name="Riley R."/>
            <person name="LaButti K."/>
            <person name="Andreopoulos B."/>
            <person name="Lipzen A."/>
            <person name="Chen C."/>
            <person name="Yan M."/>
            <person name="Daum C."/>
            <person name="Ng V."/>
            <person name="Clum A."/>
            <person name="Steindorff A."/>
            <person name="Ohm R.A."/>
            <person name="Martin F."/>
            <person name="Silar P."/>
            <person name="Natvig D.O."/>
            <person name="Lalanne C."/>
            <person name="Gautier V."/>
            <person name="Ament-Velasquez S.L."/>
            <person name="Kruys A."/>
            <person name="Hutchinson M.I."/>
            <person name="Powell A.J."/>
            <person name="Barry K."/>
            <person name="Miller A.N."/>
            <person name="Grigoriev I.V."/>
            <person name="Debuchy R."/>
            <person name="Gladieux P."/>
            <person name="Hiltunen Thoren M."/>
            <person name="Johannesson H."/>
        </authorList>
    </citation>
    <scope>NUCLEOTIDE SEQUENCE</scope>
    <source>
        <strain evidence="6">CBS 141.50</strain>
    </source>
</reference>
<dbReference type="GeneID" id="87818909"/>
<evidence type="ECO:0000313" key="7">
    <source>
        <dbReference type="Proteomes" id="UP001302676"/>
    </source>
</evidence>
<dbReference type="SUPFAM" id="SSF57701">
    <property type="entry name" value="Zn2/Cys6 DNA-binding domain"/>
    <property type="match status" value="1"/>
</dbReference>